<gene>
    <name evidence="1" type="ORF">CCHOA_10460</name>
</gene>
<proteinExistence type="predicted"/>
<accession>A0A3G6J8N2</accession>
<dbReference type="KEGG" id="ccho:CCHOA_10460"/>
<protein>
    <submittedName>
        <fullName evidence="1">Uncharacterized protein</fullName>
    </submittedName>
</protein>
<evidence type="ECO:0000313" key="2">
    <source>
        <dbReference type="Proteomes" id="UP000269019"/>
    </source>
</evidence>
<sequence>MGGCPRRQRLSTIADVAEVGGNGDWWQAALAGGLNVLGGGRVVHVADLVAVENKGGH</sequence>
<reference evidence="1 2" key="1">
    <citation type="submission" date="2018-11" db="EMBL/GenBank/DDBJ databases">
        <authorList>
            <person name="Kleinhagauer T."/>
            <person name="Glaeser S.P."/>
            <person name="Spergser J."/>
            <person name="Ruckert C."/>
            <person name="Kaempfer P."/>
            <person name="Busse H.-J."/>
        </authorList>
    </citation>
    <scope>NUCLEOTIDE SEQUENCE [LARGE SCALE GENOMIC DNA]</scope>
    <source>
        <strain evidence="1 2">200CH</strain>
    </source>
</reference>
<dbReference type="AlphaFoldDB" id="A0A3G6J8N2"/>
<dbReference type="Proteomes" id="UP000269019">
    <property type="component" value="Chromosome"/>
</dbReference>
<keyword evidence="2" id="KW-1185">Reference proteome</keyword>
<dbReference type="EMBL" id="CP033896">
    <property type="protein sequence ID" value="AZA14471.1"/>
    <property type="molecule type" value="Genomic_DNA"/>
</dbReference>
<evidence type="ECO:0000313" key="1">
    <source>
        <dbReference type="EMBL" id="AZA14471.1"/>
    </source>
</evidence>
<name>A0A3G6J8N2_9CORY</name>
<organism evidence="1 2">
    <name type="scientific">Corynebacterium choanae</name>
    <dbReference type="NCBI Taxonomy" id="1862358"/>
    <lineage>
        <taxon>Bacteria</taxon>
        <taxon>Bacillati</taxon>
        <taxon>Actinomycetota</taxon>
        <taxon>Actinomycetes</taxon>
        <taxon>Mycobacteriales</taxon>
        <taxon>Corynebacteriaceae</taxon>
        <taxon>Corynebacterium</taxon>
    </lineage>
</organism>